<protein>
    <recommendedName>
        <fullName evidence="4">NAD-dependent epimerase/dehydratase domain-containing protein</fullName>
    </recommendedName>
</protein>
<dbReference type="InterPro" id="IPR050425">
    <property type="entry name" value="NAD(P)_dehydrat-like"/>
</dbReference>
<reference evidence="5 6" key="1">
    <citation type="submission" date="2021-01" db="EMBL/GenBank/DDBJ databases">
        <title>Cercospora kikuchii MAFF 305040 whole genome shotgun sequence.</title>
        <authorList>
            <person name="Kashiwa T."/>
            <person name="Suzuki T."/>
        </authorList>
    </citation>
    <scope>NUCLEOTIDE SEQUENCE [LARGE SCALE GENOMIC DNA]</scope>
    <source>
        <strain evidence="5 6">MAFF 305040</strain>
    </source>
</reference>
<dbReference type="GO" id="GO:0016616">
    <property type="term" value="F:oxidoreductase activity, acting on the CH-OH group of donors, NAD or NADP as acceptor"/>
    <property type="evidence" value="ECO:0007669"/>
    <property type="project" value="TreeGrafter"/>
</dbReference>
<dbReference type="RefSeq" id="XP_044658938.1">
    <property type="nucleotide sequence ID" value="XM_044803003.1"/>
</dbReference>
<dbReference type="FunFam" id="3.40.50.720:FF:000336">
    <property type="entry name" value="Aldehyde reductase"/>
    <property type="match status" value="1"/>
</dbReference>
<keyword evidence="1" id="KW-0560">Oxidoreductase</keyword>
<feature type="domain" description="NAD-dependent epimerase/dehydratase" evidence="4">
    <location>
        <begin position="64"/>
        <end position="259"/>
    </location>
</feature>
<comment type="similarity">
    <text evidence="2">Belongs to the NAD(P)-dependent epimerase/dehydratase family. Dihydroflavonol-4-reductase subfamily.</text>
</comment>
<accession>A0A9P3CLF7</accession>
<name>A0A9P3CLF7_9PEZI</name>
<dbReference type="Pfam" id="PF01370">
    <property type="entry name" value="Epimerase"/>
    <property type="match status" value="1"/>
</dbReference>
<evidence type="ECO:0000259" key="4">
    <source>
        <dbReference type="Pfam" id="PF01370"/>
    </source>
</evidence>
<dbReference type="AlphaFoldDB" id="A0A9P3CLF7"/>
<dbReference type="EMBL" id="BOLY01000004">
    <property type="protein sequence ID" value="GIZ44451.1"/>
    <property type="molecule type" value="Genomic_DNA"/>
</dbReference>
<dbReference type="InterPro" id="IPR036291">
    <property type="entry name" value="NAD(P)-bd_dom_sf"/>
</dbReference>
<dbReference type="PANTHER" id="PTHR10366:SF564">
    <property type="entry name" value="STEROL-4-ALPHA-CARBOXYLATE 3-DEHYDROGENASE, DECARBOXYLATING"/>
    <property type="match status" value="1"/>
</dbReference>
<evidence type="ECO:0000313" key="6">
    <source>
        <dbReference type="Proteomes" id="UP000825890"/>
    </source>
</evidence>
<gene>
    <name evidence="5" type="ORF">CKM354_000764800</name>
</gene>
<evidence type="ECO:0000256" key="2">
    <source>
        <dbReference type="ARBA" id="ARBA00023445"/>
    </source>
</evidence>
<evidence type="ECO:0000313" key="5">
    <source>
        <dbReference type="EMBL" id="GIZ44451.1"/>
    </source>
</evidence>
<dbReference type="OrthoDB" id="2735536at2759"/>
<organism evidence="5 6">
    <name type="scientific">Cercospora kikuchii</name>
    <dbReference type="NCBI Taxonomy" id="84275"/>
    <lineage>
        <taxon>Eukaryota</taxon>
        <taxon>Fungi</taxon>
        <taxon>Dikarya</taxon>
        <taxon>Ascomycota</taxon>
        <taxon>Pezizomycotina</taxon>
        <taxon>Dothideomycetes</taxon>
        <taxon>Dothideomycetidae</taxon>
        <taxon>Mycosphaerellales</taxon>
        <taxon>Mycosphaerellaceae</taxon>
        <taxon>Cercospora</taxon>
    </lineage>
</organism>
<evidence type="ECO:0000256" key="3">
    <source>
        <dbReference type="SAM" id="MobiDB-lite"/>
    </source>
</evidence>
<dbReference type="GeneID" id="68293223"/>
<dbReference type="SUPFAM" id="SSF51735">
    <property type="entry name" value="NAD(P)-binding Rossmann-fold domains"/>
    <property type="match status" value="1"/>
</dbReference>
<comment type="caution">
    <text evidence="5">The sequence shown here is derived from an EMBL/GenBank/DDBJ whole genome shotgun (WGS) entry which is preliminary data.</text>
</comment>
<sequence>MHDVKIKSDQTKRSLEKAKQKKAGDREIEGLKDQYANSLRSLDSEERKHAGCTAANMAPTKDTILITGGTGFVASYCILQAIQAGYTVHATLRSRDRIDRIRQSLQNGGASWPQVKNVKFFEADLMKDEGWETACQGCGYVLHIATPVPKADPKDENDLIIPAREGTLRVLRAAKKVGTVKRVVLTSSAIAVIGGHDVKPAGRTWNEEEWTDLNNRKISVTAYAKSKTLAERAAWDFIEKEGNGMQLAAVHPQLVLGPILSSDVPSSVELPMLLLNGKFPGVPHLPIGVADVRDVADLHMRAMTYPDATGQRFIATSDDEVVWVQDMVDILRHNLPEAETKKLPTRALPNLLLKVVGLFDPTTRLIVPYLGNPMPLSNAKAKNMLGWQPRAAKDALLASAESLRKHGKI</sequence>
<keyword evidence="6" id="KW-1185">Reference proteome</keyword>
<dbReference type="Gene3D" id="3.40.50.720">
    <property type="entry name" value="NAD(P)-binding Rossmann-like Domain"/>
    <property type="match status" value="1"/>
</dbReference>
<dbReference type="Proteomes" id="UP000825890">
    <property type="component" value="Unassembled WGS sequence"/>
</dbReference>
<dbReference type="InterPro" id="IPR001509">
    <property type="entry name" value="Epimerase_deHydtase"/>
</dbReference>
<feature type="region of interest" description="Disordered" evidence="3">
    <location>
        <begin position="1"/>
        <end position="27"/>
    </location>
</feature>
<dbReference type="CDD" id="cd05227">
    <property type="entry name" value="AR_SDR_e"/>
    <property type="match status" value="1"/>
</dbReference>
<proteinExistence type="inferred from homology"/>
<dbReference type="PANTHER" id="PTHR10366">
    <property type="entry name" value="NAD DEPENDENT EPIMERASE/DEHYDRATASE"/>
    <property type="match status" value="1"/>
</dbReference>
<evidence type="ECO:0000256" key="1">
    <source>
        <dbReference type="ARBA" id="ARBA00023002"/>
    </source>
</evidence>